<dbReference type="RefSeq" id="WP_127764163.1">
    <property type="nucleotide sequence ID" value="NZ_SADE01000001.1"/>
</dbReference>
<evidence type="ECO:0000313" key="10">
    <source>
        <dbReference type="Proteomes" id="UP000287447"/>
    </source>
</evidence>
<dbReference type="CDD" id="cd18870">
    <property type="entry name" value="NUDIX_AcylCoAdiphos_Nudt19"/>
    <property type="match status" value="1"/>
</dbReference>
<proteinExistence type="predicted"/>
<dbReference type="OrthoDB" id="7183442at2"/>
<comment type="cofactor">
    <cofactor evidence="2">
        <name>Mg(2+)</name>
        <dbReference type="ChEBI" id="CHEBI:18420"/>
    </cofactor>
</comment>
<evidence type="ECO:0000259" key="8">
    <source>
        <dbReference type="PROSITE" id="PS51462"/>
    </source>
</evidence>
<dbReference type="AlphaFoldDB" id="A0A3S2Z9S8"/>
<dbReference type="InterPro" id="IPR015797">
    <property type="entry name" value="NUDIX_hydrolase-like_dom_sf"/>
</dbReference>
<comment type="caution">
    <text evidence="9">The sequence shown here is derived from an EMBL/GenBank/DDBJ whole genome shotgun (WGS) entry which is preliminary data.</text>
</comment>
<reference evidence="10" key="1">
    <citation type="submission" date="2019-01" db="EMBL/GenBank/DDBJ databases">
        <title>Gri0909 isolated from a small marine red alga.</title>
        <authorList>
            <person name="Kim J."/>
            <person name="Jeong S.E."/>
            <person name="Jeon C.O."/>
        </authorList>
    </citation>
    <scope>NUCLEOTIDE SEQUENCE [LARGE SCALE GENOMIC DNA]</scope>
    <source>
        <strain evidence="10">Gri0909</strain>
    </source>
</reference>
<evidence type="ECO:0000256" key="5">
    <source>
        <dbReference type="ARBA" id="ARBA00022842"/>
    </source>
</evidence>
<feature type="region of interest" description="Disordered" evidence="7">
    <location>
        <begin position="230"/>
        <end position="252"/>
    </location>
</feature>
<dbReference type="InterPro" id="IPR039121">
    <property type="entry name" value="NUDT19"/>
</dbReference>
<gene>
    <name evidence="9" type="ORF">EOI86_05855</name>
</gene>
<evidence type="ECO:0000256" key="6">
    <source>
        <dbReference type="ARBA" id="ARBA00023211"/>
    </source>
</evidence>
<keyword evidence="5" id="KW-0460">Magnesium</keyword>
<evidence type="ECO:0000256" key="3">
    <source>
        <dbReference type="ARBA" id="ARBA00022723"/>
    </source>
</evidence>
<dbReference type="EMBL" id="SADE01000001">
    <property type="protein sequence ID" value="RVU38791.1"/>
    <property type="molecule type" value="Genomic_DNA"/>
</dbReference>
<organism evidence="9 10">
    <name type="scientific">Hwanghaeella grinnelliae</name>
    <dbReference type="NCBI Taxonomy" id="2500179"/>
    <lineage>
        <taxon>Bacteria</taxon>
        <taxon>Pseudomonadati</taxon>
        <taxon>Pseudomonadota</taxon>
        <taxon>Alphaproteobacteria</taxon>
        <taxon>Rhodospirillales</taxon>
        <taxon>Rhodospirillaceae</taxon>
        <taxon>Hwanghaeella</taxon>
    </lineage>
</organism>
<sequence>MPVIPRDAASLVLLRGTPDKPEVLMGRRNENLRFMPGYYVFPGGTVDDTDDAVSQGLSLHPETMKSLARHAAPERQGALVWAALREAWEEAEVFFGAPDSQWTIETGKCVAADAYRAERVTPGAERMAFIARAVTPRESPMRFDSRFFLADAGPEGRYVSGKPRATGELEDVAWHRAEMVIATYPMANITRFVLCRALAIWCAGSPNGGPFEPSDRPIPCFTQRNRAFAMTEDKPGDQPQIDPETLKWPEED</sequence>
<dbReference type="Gene3D" id="3.90.79.10">
    <property type="entry name" value="Nucleoside Triphosphate Pyrophosphohydrolase"/>
    <property type="match status" value="1"/>
</dbReference>
<name>A0A3S2Z9S8_9PROT</name>
<keyword evidence="3" id="KW-0479">Metal-binding</keyword>
<keyword evidence="6" id="KW-0464">Manganese</keyword>
<evidence type="ECO:0000256" key="2">
    <source>
        <dbReference type="ARBA" id="ARBA00001946"/>
    </source>
</evidence>
<evidence type="ECO:0000313" key="9">
    <source>
        <dbReference type="EMBL" id="RVU38791.1"/>
    </source>
</evidence>
<comment type="cofactor">
    <cofactor evidence="1">
        <name>Mn(2+)</name>
        <dbReference type="ChEBI" id="CHEBI:29035"/>
    </cofactor>
</comment>
<dbReference type="PROSITE" id="PS51462">
    <property type="entry name" value="NUDIX"/>
    <property type="match status" value="1"/>
</dbReference>
<dbReference type="SUPFAM" id="SSF55811">
    <property type="entry name" value="Nudix"/>
    <property type="match status" value="1"/>
</dbReference>
<protein>
    <recommendedName>
        <fullName evidence="8">Nudix hydrolase domain-containing protein</fullName>
    </recommendedName>
</protein>
<dbReference type="PANTHER" id="PTHR12318:SF0">
    <property type="entry name" value="ACYL-COENZYME A DIPHOSPHATASE NUDT19"/>
    <property type="match status" value="1"/>
</dbReference>
<evidence type="ECO:0000256" key="4">
    <source>
        <dbReference type="ARBA" id="ARBA00022801"/>
    </source>
</evidence>
<accession>A0A3S2Z9S8</accession>
<keyword evidence="4" id="KW-0378">Hydrolase</keyword>
<feature type="domain" description="Nudix hydrolase" evidence="8">
    <location>
        <begin position="4"/>
        <end position="199"/>
    </location>
</feature>
<evidence type="ECO:0000256" key="1">
    <source>
        <dbReference type="ARBA" id="ARBA00001936"/>
    </source>
</evidence>
<dbReference type="PANTHER" id="PTHR12318">
    <property type="entry name" value="TESTOSTERONE-REGULATED PROTEIN RP2"/>
    <property type="match status" value="1"/>
</dbReference>
<dbReference type="GO" id="GO:0046872">
    <property type="term" value="F:metal ion binding"/>
    <property type="evidence" value="ECO:0007669"/>
    <property type="project" value="UniProtKB-KW"/>
</dbReference>
<dbReference type="InterPro" id="IPR000086">
    <property type="entry name" value="NUDIX_hydrolase_dom"/>
</dbReference>
<evidence type="ECO:0000256" key="7">
    <source>
        <dbReference type="SAM" id="MobiDB-lite"/>
    </source>
</evidence>
<dbReference type="GO" id="GO:0016818">
    <property type="term" value="F:hydrolase activity, acting on acid anhydrides, in phosphorus-containing anhydrides"/>
    <property type="evidence" value="ECO:0007669"/>
    <property type="project" value="InterPro"/>
</dbReference>
<keyword evidence="10" id="KW-1185">Reference proteome</keyword>
<dbReference type="Proteomes" id="UP000287447">
    <property type="component" value="Unassembled WGS sequence"/>
</dbReference>